<proteinExistence type="predicted"/>
<dbReference type="PANTHER" id="PTHR45725">
    <property type="entry name" value="FORMIN HOMOLOGY 2 FAMILY MEMBER"/>
    <property type="match status" value="1"/>
</dbReference>
<dbReference type="InParanoid" id="A0A2V0NX72"/>
<accession>A0A2V0NX72</accession>
<keyword evidence="3" id="KW-1185">Reference proteome</keyword>
<dbReference type="AlphaFoldDB" id="A0A2V0NX72"/>
<reference evidence="2 3" key="1">
    <citation type="journal article" date="2018" name="Sci. Rep.">
        <title>Raphidocelis subcapitata (=Pseudokirchneriella subcapitata) provides an insight into genome evolution and environmental adaptations in the Sphaeropleales.</title>
        <authorList>
            <person name="Suzuki S."/>
            <person name="Yamaguchi H."/>
            <person name="Nakajima N."/>
            <person name="Kawachi M."/>
        </authorList>
    </citation>
    <scope>NUCLEOTIDE SEQUENCE [LARGE SCALE GENOMIC DNA]</scope>
    <source>
        <strain evidence="2 3">NIES-35</strain>
    </source>
</reference>
<protein>
    <submittedName>
        <fullName evidence="2">Uncharacterized protein</fullName>
    </submittedName>
</protein>
<gene>
    <name evidence="2" type="ORF">Rsub_05317</name>
</gene>
<dbReference type="EMBL" id="BDRX01000030">
    <property type="protein sequence ID" value="GBF92234.1"/>
    <property type="molecule type" value="Genomic_DNA"/>
</dbReference>
<dbReference type="OrthoDB" id="10513600at2759"/>
<sequence length="615" mass="60719">MHTRPRTVQSNAAGQKAPPAGAAAAAPRRRARPAPPRALPPGNRGLNPGSSGGMGGASAREFELSMAVPRKTRGKPERDAEGQFNKFELLKGAQDWREAAALFAELGSDVDSRSAGIAAQAFCQCATLLPGPVASLPPADAAAAEAALGAMLSVIATGVERLRGPTLKDVLWRLVDTGLQRPREVAVMGVALTGHIQGMEAKEAFDAAAALALLGYRPPPPPPPPAAKPRSAKAAAAAAAEAAAASPDVVAALLRRSARALGYFTPKDTANAVFVLSKMGGPGSVDAEWLRGFCEASYDHLPQLQGEALALAGHMPARHGFLPPPAWRAAWIEAVGAGAAGLVGGEFALVLAALARWQLLAEAAAAAAPAAAPAPAAPAAGGAWSGYGGGGDAGGYGGGGGYDEGGYGEYGAGYDGDYGGGGGGGYGGGYDGYGAAAAAAPPQQPREQLPAGWLDSLLLSSHRAGALRDLSVRQLSATLRALAALGAAPPAPWTARMWAAASAKVAVAVRAGGSGGGAAAPEDVAALLADWAALPAGSGCPPADAADEAASYAAAALRKLPRRALERLADALAGCGGAGGAAAGVVAAAIEAAPAAVAPAAAKKRARKPRAASAV</sequence>
<evidence type="ECO:0000313" key="2">
    <source>
        <dbReference type="EMBL" id="GBF92234.1"/>
    </source>
</evidence>
<dbReference type="PANTHER" id="PTHR45725:SF18">
    <property type="entry name" value="ORC1-LIKE AAA ATPASE DOMAIN-CONTAINING PROTEIN"/>
    <property type="match status" value="1"/>
</dbReference>
<evidence type="ECO:0000256" key="1">
    <source>
        <dbReference type="SAM" id="MobiDB-lite"/>
    </source>
</evidence>
<dbReference type="Proteomes" id="UP000247498">
    <property type="component" value="Unassembled WGS sequence"/>
</dbReference>
<dbReference type="InterPro" id="IPR051425">
    <property type="entry name" value="Formin_Homology"/>
</dbReference>
<organism evidence="2 3">
    <name type="scientific">Raphidocelis subcapitata</name>
    <dbReference type="NCBI Taxonomy" id="307507"/>
    <lineage>
        <taxon>Eukaryota</taxon>
        <taxon>Viridiplantae</taxon>
        <taxon>Chlorophyta</taxon>
        <taxon>core chlorophytes</taxon>
        <taxon>Chlorophyceae</taxon>
        <taxon>CS clade</taxon>
        <taxon>Sphaeropleales</taxon>
        <taxon>Selenastraceae</taxon>
        <taxon>Raphidocelis</taxon>
    </lineage>
</organism>
<comment type="caution">
    <text evidence="2">The sequence shown here is derived from an EMBL/GenBank/DDBJ whole genome shotgun (WGS) entry which is preliminary data.</text>
</comment>
<feature type="compositionally biased region" description="Low complexity" evidence="1">
    <location>
        <begin position="12"/>
        <end position="26"/>
    </location>
</feature>
<name>A0A2V0NX72_9CHLO</name>
<feature type="region of interest" description="Disordered" evidence="1">
    <location>
        <begin position="1"/>
        <end position="80"/>
    </location>
</feature>
<evidence type="ECO:0000313" key="3">
    <source>
        <dbReference type="Proteomes" id="UP000247498"/>
    </source>
</evidence>
<feature type="compositionally biased region" description="Polar residues" evidence="1">
    <location>
        <begin position="1"/>
        <end position="11"/>
    </location>
</feature>